<keyword evidence="3" id="KW-1185">Reference proteome</keyword>
<dbReference type="EMBL" id="LSYV01000007">
    <property type="protein sequence ID" value="KXZ53885.1"/>
    <property type="molecule type" value="Genomic_DNA"/>
</dbReference>
<feature type="region of interest" description="Disordered" evidence="1">
    <location>
        <begin position="420"/>
        <end position="472"/>
    </location>
</feature>
<organism evidence="2 3">
    <name type="scientific">Gonium pectorale</name>
    <name type="common">Green alga</name>
    <dbReference type="NCBI Taxonomy" id="33097"/>
    <lineage>
        <taxon>Eukaryota</taxon>
        <taxon>Viridiplantae</taxon>
        <taxon>Chlorophyta</taxon>
        <taxon>core chlorophytes</taxon>
        <taxon>Chlorophyceae</taxon>
        <taxon>CS clade</taxon>
        <taxon>Chlamydomonadales</taxon>
        <taxon>Volvocaceae</taxon>
        <taxon>Gonium</taxon>
    </lineage>
</organism>
<dbReference type="OrthoDB" id="536958at2759"/>
<comment type="caution">
    <text evidence="2">The sequence shown here is derived from an EMBL/GenBank/DDBJ whole genome shotgun (WGS) entry which is preliminary data.</text>
</comment>
<reference evidence="3" key="1">
    <citation type="journal article" date="2016" name="Nat. Commun.">
        <title>The Gonium pectorale genome demonstrates co-option of cell cycle regulation during the evolution of multicellularity.</title>
        <authorList>
            <person name="Hanschen E.R."/>
            <person name="Marriage T.N."/>
            <person name="Ferris P.J."/>
            <person name="Hamaji T."/>
            <person name="Toyoda A."/>
            <person name="Fujiyama A."/>
            <person name="Neme R."/>
            <person name="Noguchi H."/>
            <person name="Minakuchi Y."/>
            <person name="Suzuki M."/>
            <person name="Kawai-Toyooka H."/>
            <person name="Smith D.R."/>
            <person name="Sparks H."/>
            <person name="Anderson J."/>
            <person name="Bakaric R."/>
            <person name="Luria V."/>
            <person name="Karger A."/>
            <person name="Kirschner M.W."/>
            <person name="Durand P.M."/>
            <person name="Michod R.E."/>
            <person name="Nozaki H."/>
            <person name="Olson B.J."/>
        </authorList>
    </citation>
    <scope>NUCLEOTIDE SEQUENCE [LARGE SCALE GENOMIC DNA]</scope>
    <source>
        <strain evidence="3">NIES-2863</strain>
    </source>
</reference>
<feature type="region of interest" description="Disordered" evidence="1">
    <location>
        <begin position="149"/>
        <end position="191"/>
    </location>
</feature>
<feature type="compositionally biased region" description="Low complexity" evidence="1">
    <location>
        <begin position="420"/>
        <end position="450"/>
    </location>
</feature>
<name>A0A150GVN5_GONPE</name>
<dbReference type="Proteomes" id="UP000075714">
    <property type="component" value="Unassembled WGS sequence"/>
</dbReference>
<feature type="compositionally biased region" description="Low complexity" evidence="1">
    <location>
        <begin position="359"/>
        <end position="372"/>
    </location>
</feature>
<evidence type="ECO:0000313" key="2">
    <source>
        <dbReference type="EMBL" id="KXZ53885.1"/>
    </source>
</evidence>
<sequence>MDYGDPVLGQLTFKSVDADAGTACVPAAKDDVGNAIYECWKQFTVQIDGCQVSVRGNASRFVGPGRLPCRYFNLVGNLTDDGVEAQVLADVDGPGLFYYYDADPKAVEALRFDNAAQLVKDIWAFLRGFTADPRFDNMAWLDSMARSAHHADRGGSGDGNPSAGVGIGAGVVEEQRPRNLEGGLPSGEEGGRRTLVAAQRGGGSGDLSVSGRVGADSLDLDLDRGLKPSRRRGSGMRMYRPSQTRVSVKVPTGCKYRYTINPDSHAFESPARQRVHLQWRAIVLTIAAVSVLASLAGLGACTYFSHKHALYVASYWEYQAVKDQLGAELPAATYERLFGEPPRPPGTTADEEPPARRSGIAAAQQAWPPGADAAGGGAPAAAALTAASIVVTAPAPSAAGLSPAVQQHASAALQAEAGEAPVVGAGEPDGISSRSSSSAGGSLVAAGLSAEAEEEDMATARDASATVAATEN</sequence>
<dbReference type="AlphaFoldDB" id="A0A150GVN5"/>
<feature type="region of interest" description="Disordered" evidence="1">
    <location>
        <begin position="336"/>
        <end position="377"/>
    </location>
</feature>
<protein>
    <submittedName>
        <fullName evidence="2">Uncharacterized protein</fullName>
    </submittedName>
</protein>
<feature type="compositionally biased region" description="Low complexity" evidence="1">
    <location>
        <begin position="460"/>
        <end position="472"/>
    </location>
</feature>
<accession>A0A150GVN5</accession>
<feature type="region of interest" description="Disordered" evidence="1">
    <location>
        <begin position="224"/>
        <end position="244"/>
    </location>
</feature>
<gene>
    <name evidence="2" type="ORF">GPECTOR_6g803</name>
</gene>
<proteinExistence type="predicted"/>
<evidence type="ECO:0000256" key="1">
    <source>
        <dbReference type="SAM" id="MobiDB-lite"/>
    </source>
</evidence>
<evidence type="ECO:0000313" key="3">
    <source>
        <dbReference type="Proteomes" id="UP000075714"/>
    </source>
</evidence>